<name>A0A4P2VM58_FLUSA</name>
<dbReference type="KEGG" id="sbf:JCM31447_318000"/>
<gene>
    <name evidence="1" type="ORF">JCM31447_318000</name>
</gene>
<evidence type="ECO:0000313" key="1">
    <source>
        <dbReference type="EMBL" id="BBH52509.1"/>
    </source>
</evidence>
<organism evidence="1 2">
    <name type="scientific">Fluviispira sanaruensis</name>
    <dbReference type="NCBI Taxonomy" id="2493639"/>
    <lineage>
        <taxon>Bacteria</taxon>
        <taxon>Pseudomonadati</taxon>
        <taxon>Bdellovibrionota</taxon>
        <taxon>Oligoflexia</taxon>
        <taxon>Silvanigrellales</taxon>
        <taxon>Silvanigrellaceae</taxon>
        <taxon>Fluviispira</taxon>
    </lineage>
</organism>
<reference evidence="1 2" key="1">
    <citation type="submission" date="2018-12" db="EMBL/GenBank/DDBJ databases">
        <title>Rubrispira sanarue gen. nov., sp., nov., a member of the order Silvanigrellales, isolated from a brackish lake in Hamamatsu Japan.</title>
        <authorList>
            <person name="Maejima Y."/>
            <person name="Iino T."/>
            <person name="Muraguchi Y."/>
            <person name="Fukuda K."/>
            <person name="Nojiri H."/>
            <person name="Ohkuma M."/>
            <person name="Moriuchi R."/>
            <person name="Dohra H."/>
            <person name="Kimbara K."/>
            <person name="Shintani M."/>
        </authorList>
    </citation>
    <scope>NUCLEOTIDE SEQUENCE [LARGE SCALE GENOMIC DNA]</scope>
    <source>
        <strain evidence="1 2">RF1110005</strain>
    </source>
</reference>
<protein>
    <submittedName>
        <fullName evidence="1">Uncharacterized protein</fullName>
    </submittedName>
</protein>
<dbReference type="EMBL" id="AP019368">
    <property type="protein sequence ID" value="BBH52509.1"/>
    <property type="molecule type" value="Genomic_DNA"/>
</dbReference>
<accession>A0A4P2VM58</accession>
<dbReference type="OrthoDB" id="6295933at2"/>
<proteinExistence type="predicted"/>
<dbReference type="AlphaFoldDB" id="A0A4P2VM58"/>
<sequence>MELDSSRNKYEDLLRTEPNSLATAAAKKLLDALVENYRRLLNYEFYPAEKEFDRTSREVKLAADRYDYTYKRFEELLKPLQSLQAVADNIEMAAQNSYQKYALLKGISANLLFNTDTSNLVQKYQEMNKNLNITWQPMLIKNAFFNAYLKDPGAALNSTFSALIDAFIPGVSYQTLKNLDPKMPLPSINEKESKQDEFFGSVSGRVKLNLLGGCTYYSNINQPVKENDINNISANMTLNVNYTYQVKGRRSFSAKYHLSNLYTRIESKTSSRGWFSTSSAHSIVEDKQSGDWFEIKFDGDNGEFQYTPREQSDITVEQKKLLMDRVLLRVSMQNAGSTPPSVIQPPISGILYAAGRIDRCNYYYCQVGSFFIGTIGSIFGGSSATSYFRSQANYWAFEKVNGYLILDRTSKISFTNKL</sequence>
<evidence type="ECO:0000313" key="2">
    <source>
        <dbReference type="Proteomes" id="UP000291236"/>
    </source>
</evidence>
<keyword evidence="2" id="KW-1185">Reference proteome</keyword>
<dbReference type="RefSeq" id="WP_130607078.1">
    <property type="nucleotide sequence ID" value="NZ_AP019368.1"/>
</dbReference>
<dbReference type="Proteomes" id="UP000291236">
    <property type="component" value="Chromosome"/>
</dbReference>